<keyword evidence="8 17" id="KW-0732">Signal</keyword>
<keyword evidence="6" id="KW-0336">GPI-anchor</keyword>
<dbReference type="Pfam" id="PF20684">
    <property type="entry name" value="Fung_rhodopsin"/>
    <property type="match status" value="1"/>
</dbReference>
<dbReference type="OrthoDB" id="2496787at2759"/>
<evidence type="ECO:0000256" key="17">
    <source>
        <dbReference type="SAM" id="SignalP"/>
    </source>
</evidence>
<feature type="region of interest" description="Disordered" evidence="15">
    <location>
        <begin position="499"/>
        <end position="520"/>
    </location>
</feature>
<keyword evidence="10 16" id="KW-0472">Membrane</keyword>
<feature type="chain" id="PRO_5003436676" description="CFEM domain-containing protein" evidence="17">
    <location>
        <begin position="22"/>
        <end position="520"/>
    </location>
</feature>
<dbReference type="PANTHER" id="PTHR33048">
    <property type="entry name" value="PTH11-LIKE INTEGRAL MEMBRANE PROTEIN (AFU_ORTHOLOGUE AFUA_5G11245)"/>
    <property type="match status" value="1"/>
</dbReference>
<dbReference type="PANTHER" id="PTHR33048:SF143">
    <property type="entry name" value="EXTRACELLULAR MEMBRANE PROTEIN CFEM DOMAIN-CONTAINING PROTEIN-RELATED"/>
    <property type="match status" value="1"/>
</dbReference>
<dbReference type="InterPro" id="IPR049326">
    <property type="entry name" value="Rhodopsin_dom_fungi"/>
</dbReference>
<accession>G2QW09</accession>
<evidence type="ECO:0000256" key="3">
    <source>
        <dbReference type="ARBA" id="ARBA00004613"/>
    </source>
</evidence>
<proteinExistence type="inferred from homology"/>
<dbReference type="GO" id="GO:0005576">
    <property type="term" value="C:extracellular region"/>
    <property type="evidence" value="ECO:0007669"/>
    <property type="project" value="UniProtKB-SubCell"/>
</dbReference>
<evidence type="ECO:0000256" key="4">
    <source>
        <dbReference type="ARBA" id="ARBA00010031"/>
    </source>
</evidence>
<reference evidence="19 20" key="1">
    <citation type="journal article" date="2011" name="Nat. Biotechnol.">
        <title>Comparative genomic analysis of the thermophilic biomass-degrading fungi Myceliophthora thermophila and Thielavia terrestris.</title>
        <authorList>
            <person name="Berka R.M."/>
            <person name="Grigoriev I.V."/>
            <person name="Otillar R."/>
            <person name="Salamov A."/>
            <person name="Grimwood J."/>
            <person name="Reid I."/>
            <person name="Ishmael N."/>
            <person name="John T."/>
            <person name="Darmond C."/>
            <person name="Moisan M.-C."/>
            <person name="Henrissat B."/>
            <person name="Coutinho P.M."/>
            <person name="Lombard V."/>
            <person name="Natvig D.O."/>
            <person name="Lindquist E."/>
            <person name="Schmutz J."/>
            <person name="Lucas S."/>
            <person name="Harris P."/>
            <person name="Powlowski J."/>
            <person name="Bellemare A."/>
            <person name="Taylor D."/>
            <person name="Butler G."/>
            <person name="de Vries R.P."/>
            <person name="Allijn I.E."/>
            <person name="van den Brink J."/>
            <person name="Ushinsky S."/>
            <person name="Storms R."/>
            <person name="Powell A.J."/>
            <person name="Paulsen I.T."/>
            <person name="Elbourne L.D.H."/>
            <person name="Baker S.E."/>
            <person name="Magnuson J."/>
            <person name="LaBoissiere S."/>
            <person name="Clutterbuck A.J."/>
            <person name="Martinez D."/>
            <person name="Wogulis M."/>
            <person name="de Leon A.L."/>
            <person name="Rey M.W."/>
            <person name="Tsang A."/>
        </authorList>
    </citation>
    <scope>NUCLEOTIDE SEQUENCE [LARGE SCALE GENOMIC DNA]</scope>
    <source>
        <strain evidence="20">ATCC 38088 / NRRL 8126</strain>
    </source>
</reference>
<dbReference type="InterPro" id="IPR008427">
    <property type="entry name" value="Extracellular_membr_CFEM_dom"/>
</dbReference>
<dbReference type="Proteomes" id="UP000008181">
    <property type="component" value="Chromosome 1"/>
</dbReference>
<evidence type="ECO:0000256" key="14">
    <source>
        <dbReference type="PROSITE-ProRule" id="PRU01356"/>
    </source>
</evidence>
<comment type="subcellular location">
    <subcellularLocation>
        <location evidence="2">Membrane</location>
        <topology evidence="2">Lipid-anchor</topology>
        <topology evidence="2">GPI-anchor</topology>
    </subcellularLocation>
    <subcellularLocation>
        <location evidence="1">Membrane</location>
        <topology evidence="1">Multi-pass membrane protein</topology>
    </subcellularLocation>
    <subcellularLocation>
        <location evidence="3">Secreted</location>
    </subcellularLocation>
</comment>
<dbReference type="eggNOG" id="ENOG502SKG6">
    <property type="taxonomic scope" value="Eukaryota"/>
</dbReference>
<evidence type="ECO:0000256" key="10">
    <source>
        <dbReference type="ARBA" id="ARBA00023136"/>
    </source>
</evidence>
<dbReference type="HOGENOM" id="CLU_028200_6_3_1"/>
<dbReference type="PROSITE" id="PS52012">
    <property type="entry name" value="CFEM"/>
    <property type="match status" value="1"/>
</dbReference>
<feature type="transmembrane region" description="Helical" evidence="16">
    <location>
        <begin position="335"/>
        <end position="358"/>
    </location>
</feature>
<dbReference type="EMBL" id="CP003009">
    <property type="protein sequence ID" value="AEO62180.1"/>
    <property type="molecule type" value="Genomic_DNA"/>
</dbReference>
<feature type="transmembrane region" description="Helical" evidence="16">
    <location>
        <begin position="104"/>
        <end position="123"/>
    </location>
</feature>
<keyword evidence="11 14" id="KW-1015">Disulfide bond</keyword>
<evidence type="ECO:0000256" key="6">
    <source>
        <dbReference type="ARBA" id="ARBA00022622"/>
    </source>
</evidence>
<dbReference type="Pfam" id="PF05730">
    <property type="entry name" value="CFEM"/>
    <property type="match status" value="1"/>
</dbReference>
<evidence type="ECO:0000313" key="20">
    <source>
        <dbReference type="Proteomes" id="UP000008181"/>
    </source>
</evidence>
<sequence length="520" mass="57326">MRGILGFAVALLTTAVSLVSADDTSAALQALPKCALACLADGITHSACASNLTAACMCTDEPLQEQLTLCVTANCTVKETLVAKNITDTSCGVPVRDRGAAYDTATIVLFVIAACTVVLRLGFKLLVTRSLSADDYAVFLLILVVVPSVVFTHYGTTPNGVGRDIWTLTPQNITDFLYYFYLMAMFYFLQVMLLKLCLLLFYLRIFPSQSVRRLLWGTIVLDVVFGVVFFFLAIFQCSPISYFWTNWDGEHEGKCLNSNAIAWANAAISIALDLWMLAIPLAQLKTLNLHWKKKIGVGLMFCVGTFVTVVSILRLQALVTFGKSNNATWDNFPVSLWSTVEISVGIMCTCMPTLRLLLVRLFPVLGGGTKMGNGYYFSGGGPAASGKVRSSRNRGLRDSSSRSKHASTHPGSSVDTVPVKPTGIMRQQTFAVQFLSEDGRKSIRTRFAANNDFTRRERFTLSLYTASLFLRVSQIRWARRLRHFTFLASLHEVSPLLLRRASPPDKPTAKDSGHLSRLDR</sequence>
<feature type="compositionally biased region" description="Basic and acidic residues" evidence="15">
    <location>
        <begin position="507"/>
        <end position="520"/>
    </location>
</feature>
<gene>
    <name evidence="19" type="ORF">THITE_2093483</name>
</gene>
<feature type="disulfide bond" evidence="14">
    <location>
        <begin position="58"/>
        <end position="91"/>
    </location>
</feature>
<evidence type="ECO:0000256" key="13">
    <source>
        <dbReference type="ARBA" id="ARBA00038359"/>
    </source>
</evidence>
<feature type="domain" description="CFEM" evidence="18">
    <location>
        <begin position="3"/>
        <end position="118"/>
    </location>
</feature>
<evidence type="ECO:0000256" key="11">
    <source>
        <dbReference type="ARBA" id="ARBA00023157"/>
    </source>
</evidence>
<evidence type="ECO:0000256" key="12">
    <source>
        <dbReference type="ARBA" id="ARBA00023288"/>
    </source>
</evidence>
<organism evidence="19 20">
    <name type="scientific">Thermothielavioides terrestris (strain ATCC 38088 / NRRL 8126)</name>
    <name type="common">Thielavia terrestris</name>
    <dbReference type="NCBI Taxonomy" id="578455"/>
    <lineage>
        <taxon>Eukaryota</taxon>
        <taxon>Fungi</taxon>
        <taxon>Dikarya</taxon>
        <taxon>Ascomycota</taxon>
        <taxon>Pezizomycotina</taxon>
        <taxon>Sordariomycetes</taxon>
        <taxon>Sordariomycetidae</taxon>
        <taxon>Sordariales</taxon>
        <taxon>Chaetomiaceae</taxon>
        <taxon>Thermothielavioides</taxon>
        <taxon>Thermothielavioides terrestris</taxon>
    </lineage>
</organism>
<keyword evidence="20" id="KW-1185">Reference proteome</keyword>
<evidence type="ECO:0000256" key="16">
    <source>
        <dbReference type="SAM" id="Phobius"/>
    </source>
</evidence>
<evidence type="ECO:0000256" key="1">
    <source>
        <dbReference type="ARBA" id="ARBA00004141"/>
    </source>
</evidence>
<evidence type="ECO:0000256" key="5">
    <source>
        <dbReference type="ARBA" id="ARBA00022525"/>
    </source>
</evidence>
<evidence type="ECO:0000256" key="9">
    <source>
        <dbReference type="ARBA" id="ARBA00022989"/>
    </source>
</evidence>
<protein>
    <recommendedName>
        <fullName evidence="18">CFEM domain-containing protein</fullName>
    </recommendedName>
</protein>
<name>G2QW09_THETT</name>
<evidence type="ECO:0000256" key="15">
    <source>
        <dbReference type="SAM" id="MobiDB-lite"/>
    </source>
</evidence>
<dbReference type="AlphaFoldDB" id="G2QW09"/>
<feature type="signal peptide" evidence="17">
    <location>
        <begin position="1"/>
        <end position="21"/>
    </location>
</feature>
<feature type="transmembrane region" description="Helical" evidence="16">
    <location>
        <begin position="295"/>
        <end position="315"/>
    </location>
</feature>
<keyword evidence="6" id="KW-0325">Glycoprotein</keyword>
<evidence type="ECO:0000256" key="2">
    <source>
        <dbReference type="ARBA" id="ARBA00004589"/>
    </source>
</evidence>
<dbReference type="GeneID" id="11523904"/>
<keyword evidence="12" id="KW-0449">Lipoprotein</keyword>
<feature type="transmembrane region" description="Helical" evidence="16">
    <location>
        <begin position="260"/>
        <end position="283"/>
    </location>
</feature>
<dbReference type="SMART" id="SM00747">
    <property type="entry name" value="CFEM"/>
    <property type="match status" value="1"/>
</dbReference>
<evidence type="ECO:0000259" key="18">
    <source>
        <dbReference type="PROSITE" id="PS52012"/>
    </source>
</evidence>
<comment type="caution">
    <text evidence="14">Lacks conserved residue(s) required for the propagation of feature annotation.</text>
</comment>
<feature type="region of interest" description="Disordered" evidence="15">
    <location>
        <begin position="382"/>
        <end position="419"/>
    </location>
</feature>
<dbReference type="InterPro" id="IPR052337">
    <property type="entry name" value="SAT4-like"/>
</dbReference>
<keyword evidence="9 16" id="KW-1133">Transmembrane helix</keyword>
<comment type="similarity">
    <text evidence="13">Belongs to the SAT4 family.</text>
</comment>
<keyword evidence="5" id="KW-0964">Secreted</keyword>
<feature type="transmembrane region" description="Helical" evidence="16">
    <location>
        <begin position="176"/>
        <end position="202"/>
    </location>
</feature>
<evidence type="ECO:0000313" key="19">
    <source>
        <dbReference type="EMBL" id="AEO62180.1"/>
    </source>
</evidence>
<dbReference type="GO" id="GO:0098552">
    <property type="term" value="C:side of membrane"/>
    <property type="evidence" value="ECO:0007669"/>
    <property type="project" value="UniProtKB-KW"/>
</dbReference>
<dbReference type="RefSeq" id="XP_003648516.1">
    <property type="nucleotide sequence ID" value="XM_003648468.1"/>
</dbReference>
<feature type="transmembrane region" description="Helical" evidence="16">
    <location>
        <begin position="135"/>
        <end position="156"/>
    </location>
</feature>
<evidence type="ECO:0000256" key="8">
    <source>
        <dbReference type="ARBA" id="ARBA00022729"/>
    </source>
</evidence>
<comment type="similarity">
    <text evidence="4">Belongs to the RBT5 family.</text>
</comment>
<dbReference type="KEGG" id="ttt:THITE_2093483"/>
<evidence type="ECO:0000256" key="7">
    <source>
        <dbReference type="ARBA" id="ARBA00022692"/>
    </source>
</evidence>
<keyword evidence="7 16" id="KW-0812">Transmembrane</keyword>
<feature type="transmembrane region" description="Helical" evidence="16">
    <location>
        <begin position="214"/>
        <end position="235"/>
    </location>
</feature>